<feature type="transmembrane region" description="Helical" evidence="2">
    <location>
        <begin position="40"/>
        <end position="59"/>
    </location>
</feature>
<evidence type="ECO:0000256" key="1">
    <source>
        <dbReference type="SAM" id="Coils"/>
    </source>
</evidence>
<feature type="transmembrane region" description="Helical" evidence="2">
    <location>
        <begin position="444"/>
        <end position="465"/>
    </location>
</feature>
<dbReference type="GO" id="GO:0005886">
    <property type="term" value="C:plasma membrane"/>
    <property type="evidence" value="ECO:0007669"/>
    <property type="project" value="TreeGrafter"/>
</dbReference>
<accession>A0A545SWN3</accession>
<keyword evidence="2" id="KW-1133">Transmembrane helix</keyword>
<feature type="coiled-coil region" evidence="1">
    <location>
        <begin position="345"/>
        <end position="372"/>
    </location>
</feature>
<dbReference type="AlphaFoldDB" id="A0A545SWN3"/>
<reference evidence="3 4" key="1">
    <citation type="submission" date="2019-06" db="EMBL/GenBank/DDBJ databases">
        <title>A novel species of marine bacteria.</title>
        <authorList>
            <person name="Wang Y."/>
        </authorList>
    </citation>
    <scope>NUCLEOTIDE SEQUENCE [LARGE SCALE GENOMIC DNA]</scope>
    <source>
        <strain evidence="3 4">MA1-10</strain>
    </source>
</reference>
<keyword evidence="2" id="KW-0812">Transmembrane</keyword>
<organism evidence="3 4">
    <name type="scientific">Aliiroseovarius halocynthiae</name>
    <dbReference type="NCBI Taxonomy" id="985055"/>
    <lineage>
        <taxon>Bacteria</taxon>
        <taxon>Pseudomonadati</taxon>
        <taxon>Pseudomonadota</taxon>
        <taxon>Alphaproteobacteria</taxon>
        <taxon>Rhodobacterales</taxon>
        <taxon>Paracoccaceae</taxon>
        <taxon>Aliiroseovarius</taxon>
    </lineage>
</organism>
<keyword evidence="4" id="KW-1185">Reference proteome</keyword>
<keyword evidence="1" id="KW-0175">Coiled coil</keyword>
<evidence type="ECO:0000313" key="4">
    <source>
        <dbReference type="Proteomes" id="UP000315816"/>
    </source>
</evidence>
<evidence type="ECO:0000313" key="3">
    <source>
        <dbReference type="EMBL" id="TQV69377.1"/>
    </source>
</evidence>
<gene>
    <name evidence="3" type="ORF">FIL88_07465</name>
</gene>
<dbReference type="OrthoDB" id="6148968at2"/>
<dbReference type="InterPro" id="IPR050445">
    <property type="entry name" value="Bact_polysacc_biosynth/exp"/>
</dbReference>
<evidence type="ECO:0000256" key="2">
    <source>
        <dbReference type="SAM" id="Phobius"/>
    </source>
</evidence>
<proteinExistence type="predicted"/>
<dbReference type="GO" id="GO:0004713">
    <property type="term" value="F:protein tyrosine kinase activity"/>
    <property type="evidence" value="ECO:0007669"/>
    <property type="project" value="TreeGrafter"/>
</dbReference>
<sequence length="481" mass="51628">MMNSTERARVLPRPLFNWRIDFKRIFLGGSLGDLGRLPRYTAFALLGLTLIWAPITGYLKTTPLVFKSTVSLILPGSGASASMNLNGIGQATSYANSAFASNSVSPTETYKRLIGADRILNAAAISIGETRRDFGRPRISLVDQTGLIHLEMTGGSPEQSQARAEALLEAFFVELDALRSDELSTREDGGRGAINDYRSSIAQTRDKIEALQASSGLFSVDQYDVLLDNASALEVDLTVLAGTLSDRTQSVRALEVALGLNAALAAASLKAFADPDYVALCKERSVQAALLAELTSRFGPQHPRAQSTQRAYDAVSLAAKARAEEITGMGGQALRALDFAQNGARADLLARLVRLEAERAGVQQKYDTLSAELAGQHAELTRLADSAARLQDLQRDFSVAEAIFASAIARAQSGKSDPYASYPLVQVLENPSRPEKPSSPNRKLALAAGVAASLFLFFGLMLGWVRQALISRLLQGPKARA</sequence>
<protein>
    <recommendedName>
        <fullName evidence="5">Lipopolysaccharide biosynthesis protein</fullName>
    </recommendedName>
</protein>
<dbReference type="PANTHER" id="PTHR32309:SF13">
    <property type="entry name" value="FERRIC ENTEROBACTIN TRANSPORT PROTEIN FEPE"/>
    <property type="match status" value="1"/>
</dbReference>
<evidence type="ECO:0008006" key="5">
    <source>
        <dbReference type="Google" id="ProtNLM"/>
    </source>
</evidence>
<dbReference type="EMBL" id="VICH01000004">
    <property type="protein sequence ID" value="TQV69377.1"/>
    <property type="molecule type" value="Genomic_DNA"/>
</dbReference>
<comment type="caution">
    <text evidence="3">The sequence shown here is derived from an EMBL/GenBank/DDBJ whole genome shotgun (WGS) entry which is preliminary data.</text>
</comment>
<keyword evidence="2" id="KW-0472">Membrane</keyword>
<dbReference type="RefSeq" id="WP_142853125.1">
    <property type="nucleotide sequence ID" value="NZ_FXWW01000001.1"/>
</dbReference>
<dbReference type="PANTHER" id="PTHR32309">
    <property type="entry name" value="TYROSINE-PROTEIN KINASE"/>
    <property type="match status" value="1"/>
</dbReference>
<dbReference type="Proteomes" id="UP000315816">
    <property type="component" value="Unassembled WGS sequence"/>
</dbReference>
<name>A0A545SWN3_9RHOB</name>